<evidence type="ECO:0000256" key="8">
    <source>
        <dbReference type="ARBA" id="ARBA00022989"/>
    </source>
</evidence>
<keyword evidence="3" id="KW-0813">Transport</keyword>
<evidence type="ECO:0000256" key="10">
    <source>
        <dbReference type="ARBA" id="ARBA00023136"/>
    </source>
</evidence>
<name>A0A6J4T9V7_9SPHN</name>
<comment type="catalytic activity">
    <reaction evidence="12">
        <text>K(+)(in) = K(+)(out)</text>
        <dbReference type="Rhea" id="RHEA:29463"/>
        <dbReference type="ChEBI" id="CHEBI:29103"/>
    </reaction>
</comment>
<evidence type="ECO:0000256" key="9">
    <source>
        <dbReference type="ARBA" id="ARBA00023065"/>
    </source>
</evidence>
<dbReference type="GO" id="GO:0005267">
    <property type="term" value="F:potassium channel activity"/>
    <property type="evidence" value="ECO:0007669"/>
    <property type="project" value="UniProtKB-KW"/>
</dbReference>
<evidence type="ECO:0000256" key="2">
    <source>
        <dbReference type="ARBA" id="ARBA00006920"/>
    </source>
</evidence>
<keyword evidence="10 13" id="KW-0472">Membrane</keyword>
<feature type="transmembrane region" description="Helical" evidence="13">
    <location>
        <begin position="39"/>
        <end position="59"/>
    </location>
</feature>
<sequence>MEAFADGVFAIAFTLPVVEIVLPDPEGPTSHLGADLLELWPSYLGYLLASAVIGLHWLITTSPALSTAPRDTGS</sequence>
<keyword evidence="4" id="KW-0633">Potassium transport</keyword>
<evidence type="ECO:0000256" key="7">
    <source>
        <dbReference type="ARBA" id="ARBA00022958"/>
    </source>
</evidence>
<reference evidence="14" key="1">
    <citation type="submission" date="2020-02" db="EMBL/GenBank/DDBJ databases">
        <authorList>
            <person name="Meier V. D."/>
        </authorList>
    </citation>
    <scope>NUCLEOTIDE SEQUENCE</scope>
    <source>
        <strain evidence="14">AVDCRST_MAG62</strain>
    </source>
</reference>
<evidence type="ECO:0000256" key="13">
    <source>
        <dbReference type="SAM" id="Phobius"/>
    </source>
</evidence>
<evidence type="ECO:0000256" key="4">
    <source>
        <dbReference type="ARBA" id="ARBA00022538"/>
    </source>
</evidence>
<organism evidence="14">
    <name type="scientific">uncultured Sphingomonas sp</name>
    <dbReference type="NCBI Taxonomy" id="158754"/>
    <lineage>
        <taxon>Bacteria</taxon>
        <taxon>Pseudomonadati</taxon>
        <taxon>Pseudomonadota</taxon>
        <taxon>Alphaproteobacteria</taxon>
        <taxon>Sphingomonadales</taxon>
        <taxon>Sphingomonadaceae</taxon>
        <taxon>Sphingomonas</taxon>
        <taxon>environmental samples</taxon>
    </lineage>
</organism>
<dbReference type="GO" id="GO:0016020">
    <property type="term" value="C:membrane"/>
    <property type="evidence" value="ECO:0007669"/>
    <property type="project" value="UniProtKB-SubCell"/>
</dbReference>
<dbReference type="EMBL" id="CADCWB010000111">
    <property type="protein sequence ID" value="CAA9517131.1"/>
    <property type="molecule type" value="Genomic_DNA"/>
</dbReference>
<keyword evidence="6" id="KW-0631">Potassium channel</keyword>
<proteinExistence type="inferred from homology"/>
<evidence type="ECO:0000256" key="12">
    <source>
        <dbReference type="ARBA" id="ARBA00034430"/>
    </source>
</evidence>
<comment type="subcellular location">
    <subcellularLocation>
        <location evidence="1">Membrane</location>
        <topology evidence="1">Multi-pass membrane protein</topology>
    </subcellularLocation>
</comment>
<accession>A0A6J4T9V7</accession>
<comment type="similarity">
    <text evidence="2">Belongs to the TMEM175 family.</text>
</comment>
<keyword evidence="8 13" id="KW-1133">Transmembrane helix</keyword>
<evidence type="ECO:0000256" key="11">
    <source>
        <dbReference type="ARBA" id="ARBA00023303"/>
    </source>
</evidence>
<keyword evidence="5 13" id="KW-0812">Transmembrane</keyword>
<evidence type="ECO:0000256" key="6">
    <source>
        <dbReference type="ARBA" id="ARBA00022826"/>
    </source>
</evidence>
<dbReference type="InterPro" id="IPR010617">
    <property type="entry name" value="TMEM175-like"/>
</dbReference>
<evidence type="ECO:0000313" key="14">
    <source>
        <dbReference type="EMBL" id="CAA9517131.1"/>
    </source>
</evidence>
<keyword evidence="7" id="KW-0630">Potassium</keyword>
<evidence type="ECO:0008006" key="15">
    <source>
        <dbReference type="Google" id="ProtNLM"/>
    </source>
</evidence>
<keyword evidence="9" id="KW-0406">Ion transport</keyword>
<dbReference type="AlphaFoldDB" id="A0A6J4T9V7"/>
<dbReference type="Pfam" id="PF06736">
    <property type="entry name" value="TMEM175"/>
    <property type="match status" value="1"/>
</dbReference>
<evidence type="ECO:0000256" key="1">
    <source>
        <dbReference type="ARBA" id="ARBA00004141"/>
    </source>
</evidence>
<gene>
    <name evidence="14" type="ORF">AVDCRST_MAG62-879</name>
</gene>
<dbReference type="GO" id="GO:0015252">
    <property type="term" value="F:proton channel activity"/>
    <property type="evidence" value="ECO:0007669"/>
    <property type="project" value="InterPro"/>
</dbReference>
<keyword evidence="11" id="KW-0407">Ion channel</keyword>
<evidence type="ECO:0000256" key="3">
    <source>
        <dbReference type="ARBA" id="ARBA00022448"/>
    </source>
</evidence>
<protein>
    <recommendedName>
        <fullName evidence="15">DUF1211 domain-containing protein</fullName>
    </recommendedName>
</protein>
<evidence type="ECO:0000256" key="5">
    <source>
        <dbReference type="ARBA" id="ARBA00022692"/>
    </source>
</evidence>